<feature type="region of interest" description="Disordered" evidence="1">
    <location>
        <begin position="1"/>
        <end position="43"/>
    </location>
</feature>
<sequence>QQQQEQQQQGSIASSTAGASSSAAPGQPIARQHSAQTFGSAAAPPASMYAAPLAQAAPGVGRVQGVSAGTPRESSVGAYRQVVGMRGSLGPHAPPPRQGSVIMMGRYVHPQGPVASMPSSAIPRSQSNSILNSEQVYEISVD</sequence>
<protein>
    <submittedName>
        <fullName evidence="2">Uncharacterized protein</fullName>
    </submittedName>
</protein>
<feature type="compositionally biased region" description="Low complexity" evidence="1">
    <location>
        <begin position="1"/>
        <end position="30"/>
    </location>
</feature>
<organism evidence="2 3">
    <name type="scientific">Polarella glacialis</name>
    <name type="common">Dinoflagellate</name>
    <dbReference type="NCBI Taxonomy" id="89957"/>
    <lineage>
        <taxon>Eukaryota</taxon>
        <taxon>Sar</taxon>
        <taxon>Alveolata</taxon>
        <taxon>Dinophyceae</taxon>
        <taxon>Suessiales</taxon>
        <taxon>Suessiaceae</taxon>
        <taxon>Polarella</taxon>
    </lineage>
</organism>
<keyword evidence="3" id="KW-1185">Reference proteome</keyword>
<dbReference type="EMBL" id="CAJNNV010030335">
    <property type="protein sequence ID" value="CAE8632189.1"/>
    <property type="molecule type" value="Genomic_DNA"/>
</dbReference>
<proteinExistence type="predicted"/>
<name>A0A813H327_POLGL</name>
<accession>A0A813H327</accession>
<comment type="caution">
    <text evidence="2">The sequence shown here is derived from an EMBL/GenBank/DDBJ whole genome shotgun (WGS) entry which is preliminary data.</text>
</comment>
<evidence type="ECO:0000313" key="2">
    <source>
        <dbReference type="EMBL" id="CAE8632189.1"/>
    </source>
</evidence>
<reference evidence="2" key="1">
    <citation type="submission" date="2021-02" db="EMBL/GenBank/DDBJ databases">
        <authorList>
            <person name="Dougan E. K."/>
            <person name="Rhodes N."/>
            <person name="Thang M."/>
            <person name="Chan C."/>
        </authorList>
    </citation>
    <scope>NUCLEOTIDE SEQUENCE</scope>
</reference>
<evidence type="ECO:0000313" key="3">
    <source>
        <dbReference type="Proteomes" id="UP000654075"/>
    </source>
</evidence>
<dbReference type="Proteomes" id="UP000654075">
    <property type="component" value="Unassembled WGS sequence"/>
</dbReference>
<evidence type="ECO:0000256" key="1">
    <source>
        <dbReference type="SAM" id="MobiDB-lite"/>
    </source>
</evidence>
<dbReference type="AlphaFoldDB" id="A0A813H327"/>
<feature type="non-terminal residue" evidence="2">
    <location>
        <position position="1"/>
    </location>
</feature>
<gene>
    <name evidence="2" type="ORF">PGLA1383_LOCUS48169</name>
</gene>